<proteinExistence type="predicted"/>
<protein>
    <recommendedName>
        <fullName evidence="5">Transmembrane protein</fullName>
    </recommendedName>
</protein>
<evidence type="ECO:0000313" key="4">
    <source>
        <dbReference type="Proteomes" id="UP000243579"/>
    </source>
</evidence>
<keyword evidence="4" id="KW-1185">Reference proteome</keyword>
<evidence type="ECO:0000256" key="2">
    <source>
        <dbReference type="SAM" id="Phobius"/>
    </source>
</evidence>
<keyword evidence="2" id="KW-1133">Transmembrane helix</keyword>
<sequence>MPNCSWDSEVSKCAVTDWTACGYHWLHVAPIGSYWCVWIGLGLYVLHHNGSLRGFFRVNPAEMHDYVAQGIAIALRQRKDGSLQRSLRLGAMWAEWPAFTLVPLQIAFTITGEPSIFRSLGPIFSFSHEETQFDMRHHILHRIVHPVAFDLLYIPLVSTFLRLGTCPIALEHVELPGGITCDCINRFGLFWFVGIVCFALYYCRTLYHKMMIEPLATIMDFRFQPSYQYIIVMARTLCPIVAILVMNVGPGRYQVVCILCGLLIVWCWLLVYSYLTQPCIGSGRVPNNIRALTFSSATYSTLCSIGILLGNGSLYTFSLFLIPLPLVWATAWRLNNRRAMRYHIPYASILELLVHPSPPITVVGAVAATYMNPLRVVGRDHEQIIMQLWRVAEAPSYPMGRVYALRTLWFCYIESFLADHSEAVGDTMHAVPFRLWLKDCANSDRPPPARVAHKKATKLRCTDIADEPIPPLAASSLLELRSIKNQGRARRFKRSGKSSNGNTGRSSTHDTGDYHVITVAKGNWISHILEPTDARQRVADLSRLVLDVWVQSCALYDHQAMHECALFLLQWYRTGYLHLQPLVFLQVLTVLCMAGLPKQVMDATHTLYNATLDKVLPMALWLECPACVNHFAYALDVKSKTTVTKCASILVLVVDAAQAKTKLNVLLTTGTVVRIEAALAKWSHVYRISDSLERIYLSLNELRPDATVKGSSFSRVTPVVERCKSNSVSAHPLEGGANSDATTSHWVCQRRHTLRPVASKWTIVAPRRHTHPRGSVSPTLDASLNSHSFLRLCLHVPVERNTTVSTIKLEVLRAAEQRRSRRLQFIEILQRAYALAQDIKDMTNSPGVHDAITSAVKLYAAPDECAIHDYMESRLDPAVQEFFEDILASQPRLEPAVIRRRSWLLHWR</sequence>
<keyword evidence="2" id="KW-0812">Transmembrane</keyword>
<dbReference type="EMBL" id="JNBR01001451">
    <property type="protein sequence ID" value="OQR87292.1"/>
    <property type="molecule type" value="Genomic_DNA"/>
</dbReference>
<feature type="compositionally biased region" description="Polar residues" evidence="1">
    <location>
        <begin position="497"/>
        <end position="506"/>
    </location>
</feature>
<evidence type="ECO:0000256" key="1">
    <source>
        <dbReference type="SAM" id="MobiDB-lite"/>
    </source>
</evidence>
<reference evidence="3 4" key="1">
    <citation type="journal article" date="2014" name="Genome Biol. Evol.">
        <title>The secreted proteins of Achlya hypogyna and Thraustotheca clavata identify the ancestral oomycete secretome and reveal gene acquisitions by horizontal gene transfer.</title>
        <authorList>
            <person name="Misner I."/>
            <person name="Blouin N."/>
            <person name="Leonard G."/>
            <person name="Richards T.A."/>
            <person name="Lane C.E."/>
        </authorList>
    </citation>
    <scope>NUCLEOTIDE SEQUENCE [LARGE SCALE GENOMIC DNA]</scope>
    <source>
        <strain evidence="3 4">ATCC 48635</strain>
    </source>
</reference>
<keyword evidence="2" id="KW-0472">Membrane</keyword>
<feature type="transmembrane region" description="Helical" evidence="2">
    <location>
        <begin position="315"/>
        <end position="334"/>
    </location>
</feature>
<evidence type="ECO:0000313" key="3">
    <source>
        <dbReference type="EMBL" id="OQR87292.1"/>
    </source>
</evidence>
<name>A0A1V9YNK2_ACHHY</name>
<organism evidence="3 4">
    <name type="scientific">Achlya hypogyna</name>
    <name type="common">Oomycete</name>
    <name type="synonym">Protoachlya hypogyna</name>
    <dbReference type="NCBI Taxonomy" id="1202772"/>
    <lineage>
        <taxon>Eukaryota</taxon>
        <taxon>Sar</taxon>
        <taxon>Stramenopiles</taxon>
        <taxon>Oomycota</taxon>
        <taxon>Saprolegniomycetes</taxon>
        <taxon>Saprolegniales</taxon>
        <taxon>Achlyaceae</taxon>
        <taxon>Achlya</taxon>
    </lineage>
</organism>
<feature type="transmembrane region" description="Helical" evidence="2">
    <location>
        <begin position="189"/>
        <end position="207"/>
    </location>
</feature>
<feature type="region of interest" description="Disordered" evidence="1">
    <location>
        <begin position="488"/>
        <end position="511"/>
    </location>
</feature>
<gene>
    <name evidence="3" type="ORF">ACHHYP_09222</name>
</gene>
<evidence type="ECO:0008006" key="5">
    <source>
        <dbReference type="Google" id="ProtNLM"/>
    </source>
</evidence>
<accession>A0A1V9YNK2</accession>
<dbReference type="AlphaFoldDB" id="A0A1V9YNK2"/>
<dbReference type="OrthoDB" id="70232at2759"/>
<dbReference type="Proteomes" id="UP000243579">
    <property type="component" value="Unassembled WGS sequence"/>
</dbReference>
<comment type="caution">
    <text evidence="3">The sequence shown here is derived from an EMBL/GenBank/DDBJ whole genome shotgun (WGS) entry which is preliminary data.</text>
</comment>
<feature type="transmembrane region" description="Helical" evidence="2">
    <location>
        <begin position="253"/>
        <end position="275"/>
    </location>
</feature>
<feature type="transmembrane region" description="Helical" evidence="2">
    <location>
        <begin position="227"/>
        <end position="247"/>
    </location>
</feature>